<evidence type="ECO:0000256" key="2">
    <source>
        <dbReference type="ARBA" id="ARBA00022801"/>
    </source>
</evidence>
<gene>
    <name evidence="5" type="ORF">FHU36_004331</name>
</gene>
<accession>A0A7X0C621</accession>
<evidence type="ECO:0000313" key="5">
    <source>
        <dbReference type="EMBL" id="MBB6347786.1"/>
    </source>
</evidence>
<keyword evidence="2" id="KW-0378">Hydrolase</keyword>
<feature type="domain" description="Acyl-CoA thioesterase-like N-terminal HotDog" evidence="3">
    <location>
        <begin position="23"/>
        <end position="103"/>
    </location>
</feature>
<dbReference type="GO" id="GO:0047617">
    <property type="term" value="F:fatty acyl-CoA hydrolase activity"/>
    <property type="evidence" value="ECO:0007669"/>
    <property type="project" value="InterPro"/>
</dbReference>
<dbReference type="InterPro" id="IPR042171">
    <property type="entry name" value="Acyl-CoA_hotdog"/>
</dbReference>
<dbReference type="Pfam" id="PF20789">
    <property type="entry name" value="4HBT_3C"/>
    <property type="match status" value="1"/>
</dbReference>
<evidence type="ECO:0000256" key="1">
    <source>
        <dbReference type="ARBA" id="ARBA00006538"/>
    </source>
</evidence>
<dbReference type="InterPro" id="IPR029069">
    <property type="entry name" value="HotDog_dom_sf"/>
</dbReference>
<comment type="similarity">
    <text evidence="1">Belongs to the C/M/P thioester hydrolase family.</text>
</comment>
<proteinExistence type="inferred from homology"/>
<dbReference type="Gene3D" id="2.40.160.210">
    <property type="entry name" value="Acyl-CoA thioesterase, double hotdog domain"/>
    <property type="match status" value="1"/>
</dbReference>
<dbReference type="Proteomes" id="UP000583800">
    <property type="component" value="Unassembled WGS sequence"/>
</dbReference>
<dbReference type="EMBL" id="JACHJB010000002">
    <property type="protein sequence ID" value="MBB6347786.1"/>
    <property type="molecule type" value="Genomic_DNA"/>
</dbReference>
<dbReference type="InterPro" id="IPR003703">
    <property type="entry name" value="Acyl_CoA_thio"/>
</dbReference>
<feature type="domain" description="Acyl-CoA thioesterase-like C-terminal" evidence="4">
    <location>
        <begin position="139"/>
        <end position="273"/>
    </location>
</feature>
<organism evidence="5 6">
    <name type="scientific">Nonomuraea muscovyensis</name>
    <dbReference type="NCBI Taxonomy" id="1124761"/>
    <lineage>
        <taxon>Bacteria</taxon>
        <taxon>Bacillati</taxon>
        <taxon>Actinomycetota</taxon>
        <taxon>Actinomycetes</taxon>
        <taxon>Streptosporangiales</taxon>
        <taxon>Streptosporangiaceae</taxon>
        <taxon>Nonomuraea</taxon>
    </lineage>
</organism>
<dbReference type="Pfam" id="PF13622">
    <property type="entry name" value="4HBT_3"/>
    <property type="match status" value="1"/>
</dbReference>
<dbReference type="InterPro" id="IPR049449">
    <property type="entry name" value="TesB_ACOT8-like_N"/>
</dbReference>
<keyword evidence="6" id="KW-1185">Reference proteome</keyword>
<name>A0A7X0C621_9ACTN</name>
<dbReference type="InterPro" id="IPR049450">
    <property type="entry name" value="ACOT8-like_C"/>
</dbReference>
<evidence type="ECO:0000313" key="6">
    <source>
        <dbReference type="Proteomes" id="UP000583800"/>
    </source>
</evidence>
<dbReference type="PANTHER" id="PTHR11066">
    <property type="entry name" value="ACYL-COA THIOESTERASE"/>
    <property type="match status" value="1"/>
</dbReference>
<protein>
    <submittedName>
        <fullName evidence="5">Acyl-CoA thioesterase II</fullName>
    </submittedName>
</protein>
<dbReference type="SUPFAM" id="SSF54637">
    <property type="entry name" value="Thioesterase/thiol ester dehydrase-isomerase"/>
    <property type="match status" value="2"/>
</dbReference>
<evidence type="ECO:0000259" key="4">
    <source>
        <dbReference type="Pfam" id="PF20789"/>
    </source>
</evidence>
<sequence>MASLADDTVIEPTGPDSFRAKLREEWSVWGANGGYLATMALRAAGAVAPDGSRPASVSCQFAGVPAFDEVDISVERVRATRRASALRVRMTQYGKPVLDAHVWAVSSALPGPDRAWMAPAELAPPEELTELNELVVRDGIPVLPIWVHCYEVRLTEWQQGEWTPQQGVPTVLGWMRMREPLPSGADAWLAAGRVAFAADIAQFPAVVQAFDTEELTFIAPSMDLYVSFHGESDAEWLLLEAEGTGAGGGLLGARARIWSPDGRLLGTGAQQMLFRDVGRGWR</sequence>
<comment type="caution">
    <text evidence="5">The sequence shown here is derived from an EMBL/GenBank/DDBJ whole genome shotgun (WGS) entry which is preliminary data.</text>
</comment>
<dbReference type="PANTHER" id="PTHR11066:SF34">
    <property type="entry name" value="ACYL-COENZYME A THIOESTERASE 8"/>
    <property type="match status" value="1"/>
</dbReference>
<dbReference type="RefSeq" id="WP_185085671.1">
    <property type="nucleotide sequence ID" value="NZ_JACHJB010000002.1"/>
</dbReference>
<reference evidence="5 6" key="1">
    <citation type="submission" date="2020-08" db="EMBL/GenBank/DDBJ databases">
        <title>Sequencing the genomes of 1000 actinobacteria strains.</title>
        <authorList>
            <person name="Klenk H.-P."/>
        </authorList>
    </citation>
    <scope>NUCLEOTIDE SEQUENCE [LARGE SCALE GENOMIC DNA]</scope>
    <source>
        <strain evidence="5 6">DSM 45913</strain>
    </source>
</reference>
<dbReference type="AlphaFoldDB" id="A0A7X0C621"/>
<dbReference type="GO" id="GO:0009062">
    <property type="term" value="P:fatty acid catabolic process"/>
    <property type="evidence" value="ECO:0007669"/>
    <property type="project" value="TreeGrafter"/>
</dbReference>
<evidence type="ECO:0000259" key="3">
    <source>
        <dbReference type="Pfam" id="PF13622"/>
    </source>
</evidence>
<dbReference type="GO" id="GO:0006637">
    <property type="term" value="P:acyl-CoA metabolic process"/>
    <property type="evidence" value="ECO:0007669"/>
    <property type="project" value="InterPro"/>
</dbReference>